<evidence type="ECO:0000256" key="3">
    <source>
        <dbReference type="SAM" id="MobiDB-lite"/>
    </source>
</evidence>
<dbReference type="Pfam" id="PF00856">
    <property type="entry name" value="SET"/>
    <property type="match status" value="1"/>
</dbReference>
<gene>
    <name evidence="5" type="ORF">CAC42_407</name>
</gene>
<dbReference type="SMART" id="SM00317">
    <property type="entry name" value="SET"/>
    <property type="match status" value="1"/>
</dbReference>
<dbReference type="PANTHER" id="PTHR45747">
    <property type="entry name" value="HISTONE-LYSINE N-METHYLTRANSFERASE E(Z)"/>
    <property type="match status" value="1"/>
</dbReference>
<feature type="compositionally biased region" description="Acidic residues" evidence="3">
    <location>
        <begin position="917"/>
        <end position="929"/>
    </location>
</feature>
<feature type="compositionally biased region" description="Polar residues" evidence="3">
    <location>
        <begin position="24"/>
        <end position="36"/>
    </location>
</feature>
<name>A0A2K1R3F8_9PEZI</name>
<dbReference type="InParanoid" id="A0A2K1R3F8"/>
<feature type="region of interest" description="Disordered" evidence="3">
    <location>
        <begin position="1"/>
        <end position="95"/>
    </location>
</feature>
<dbReference type="Gene3D" id="2.170.270.10">
    <property type="entry name" value="SET domain"/>
    <property type="match status" value="1"/>
</dbReference>
<evidence type="ECO:0000313" key="5">
    <source>
        <dbReference type="EMBL" id="PNS21809.1"/>
    </source>
</evidence>
<dbReference type="GO" id="GO:0046976">
    <property type="term" value="F:histone H3K27 methyltransferase activity"/>
    <property type="evidence" value="ECO:0007669"/>
    <property type="project" value="TreeGrafter"/>
</dbReference>
<dbReference type="InterPro" id="IPR045318">
    <property type="entry name" value="EZH1/2-like"/>
</dbReference>
<dbReference type="PANTHER" id="PTHR45747:SF4">
    <property type="entry name" value="HISTONE-LYSINE N-METHYLTRANSFERASE E(Z)"/>
    <property type="match status" value="1"/>
</dbReference>
<feature type="compositionally biased region" description="Basic and acidic residues" evidence="3">
    <location>
        <begin position="1"/>
        <end position="19"/>
    </location>
</feature>
<dbReference type="GO" id="GO:0003682">
    <property type="term" value="F:chromatin binding"/>
    <property type="evidence" value="ECO:0007669"/>
    <property type="project" value="TreeGrafter"/>
</dbReference>
<sequence length="983" mass="109325">MSSKSDVRKISPARSRLDDGVLSFENSSASPRTSIASKVKAPDASTSRVKATEGAVKLPAGRQSREPLAQTNGVSSVIGKSRADAEAGQQASNAVETSAARILFLTSSAPSAPNGIGESARKRVEYVDEAATGPSRPTVASLPQKSALASCLKKSDPKPATLEAPTPSATSKEPFHTPNNSLNHTGHRMPGRTSAPELNKDAKAHERLQPKSPLDKARHISPPDLPTTTLPKPVKSKSEVDEALNGCLDVFRDQQQYTVKTNLAKARSLRKCLGQSDFLSTQPRRVFDENILERCYVNGMVCVKKSSPFADLKPMHTSADGRPDSTFNCITIETVESGVKKIKGPSYTVGCRPTRWTDKAKTTPAYTHCTAVKKNVAAPNQRILQSYPYFGEDVDQSIFDALDSRYDVDAPQRARKVLQGQQSRLYMPQTLQWLDRIGISEKDVLFYLLNDNVPDDQKAVYADREKSCKHDFDRTSEHWTTVFSNVASAAPSVSKLQLTAWACAVFLTKMGFSIWQVVRKSDLATVGSDSDDVDAPLLDHIQKLACRVCYQHDCPYHIDYKQVDEDEDDDLSLGSIEALDIDHPHRCNFKRRVALAQPLSQQRPDSRDSLHDEIVGCGADTALDPENRHDESRRKDCCANINMQLGVAKRTLLGRSRIHGFGVYAGEKIRRHEFVGEYSGEIVLQYERYRRSEVYDIQKMSYLFILTADQEIDSHHVGNKMRFVNHASTTGRNGACNLRPEIVICNMTPRIGMYATRDIELGEELFFNYGDHYMSLLRNVNANGEAEELEKPSKGKARENKRGKKLGRRKKNTALTSDFAEPEYEDTEVLIAGEGVGSKTVTPRWEGKGKGRATMDWASETETVGRVREMASKSAPGSLKGLSKKEVVSEFEDEAKPAIELDSLGRRKGGKRKRTEEVEESDFELELEEERTPRRGSRYKRARYALDEGDEEDESAVSVGKKYVAPLINGKKKRGRPRKIMDD</sequence>
<dbReference type="InterPro" id="IPR046341">
    <property type="entry name" value="SET_dom_sf"/>
</dbReference>
<evidence type="ECO:0000256" key="1">
    <source>
        <dbReference type="ARBA" id="ARBA00023015"/>
    </source>
</evidence>
<evidence type="ECO:0000313" key="6">
    <source>
        <dbReference type="Proteomes" id="UP000243797"/>
    </source>
</evidence>
<dbReference type="Proteomes" id="UP000243797">
    <property type="component" value="Unassembled WGS sequence"/>
</dbReference>
<feature type="compositionally biased region" description="Basic and acidic residues" evidence="3">
    <location>
        <begin position="789"/>
        <end position="800"/>
    </location>
</feature>
<dbReference type="EMBL" id="NKHZ01000001">
    <property type="protein sequence ID" value="PNS21809.1"/>
    <property type="molecule type" value="Genomic_DNA"/>
</dbReference>
<dbReference type="OrthoDB" id="6141102at2759"/>
<evidence type="ECO:0000256" key="2">
    <source>
        <dbReference type="ARBA" id="ARBA00023163"/>
    </source>
</evidence>
<feature type="compositionally biased region" description="Basic residues" evidence="3">
    <location>
        <begin position="801"/>
        <end position="812"/>
    </location>
</feature>
<dbReference type="AlphaFoldDB" id="A0A2K1R3F8"/>
<dbReference type="PROSITE" id="PS50280">
    <property type="entry name" value="SET"/>
    <property type="match status" value="1"/>
</dbReference>
<dbReference type="SUPFAM" id="SSF82199">
    <property type="entry name" value="SET domain"/>
    <property type="match status" value="1"/>
</dbReference>
<accession>A0A2K1R3F8</accession>
<keyword evidence="6" id="KW-1185">Reference proteome</keyword>
<feature type="domain" description="SET" evidence="4">
    <location>
        <begin position="649"/>
        <end position="770"/>
    </location>
</feature>
<dbReference type="GO" id="GO:0005634">
    <property type="term" value="C:nucleus"/>
    <property type="evidence" value="ECO:0007669"/>
    <property type="project" value="TreeGrafter"/>
</dbReference>
<feature type="compositionally biased region" description="Polar residues" evidence="3">
    <location>
        <begin position="167"/>
        <end position="184"/>
    </location>
</feature>
<proteinExistence type="predicted"/>
<dbReference type="GO" id="GO:0031507">
    <property type="term" value="P:heterochromatin formation"/>
    <property type="evidence" value="ECO:0007669"/>
    <property type="project" value="TreeGrafter"/>
</dbReference>
<dbReference type="STRING" id="2082308.A0A2K1R3F8"/>
<feature type="region of interest" description="Disordered" evidence="3">
    <location>
        <begin position="901"/>
        <end position="938"/>
    </location>
</feature>
<evidence type="ECO:0000259" key="4">
    <source>
        <dbReference type="PROSITE" id="PS50280"/>
    </source>
</evidence>
<dbReference type="InterPro" id="IPR001214">
    <property type="entry name" value="SET_dom"/>
</dbReference>
<reference evidence="5 6" key="1">
    <citation type="submission" date="2017-06" db="EMBL/GenBank/DDBJ databases">
        <title>Draft genome sequence of a variant of Elsinoe murrayae.</title>
        <authorList>
            <person name="Cheng Q."/>
        </authorList>
    </citation>
    <scope>NUCLEOTIDE SEQUENCE [LARGE SCALE GENOMIC DNA]</scope>
    <source>
        <strain evidence="5 6">CQ-2017a</strain>
    </source>
</reference>
<feature type="compositionally biased region" description="Basic and acidic residues" evidence="3">
    <location>
        <begin position="198"/>
        <end position="218"/>
    </location>
</feature>
<keyword evidence="2" id="KW-0804">Transcription</keyword>
<keyword evidence="1" id="KW-0805">Transcription regulation</keyword>
<feature type="region of interest" description="Disordered" evidence="3">
    <location>
        <begin position="786"/>
        <end position="819"/>
    </location>
</feature>
<organism evidence="5 6">
    <name type="scientific">Sphaceloma murrayae</name>
    <dbReference type="NCBI Taxonomy" id="2082308"/>
    <lineage>
        <taxon>Eukaryota</taxon>
        <taxon>Fungi</taxon>
        <taxon>Dikarya</taxon>
        <taxon>Ascomycota</taxon>
        <taxon>Pezizomycotina</taxon>
        <taxon>Dothideomycetes</taxon>
        <taxon>Dothideomycetidae</taxon>
        <taxon>Myriangiales</taxon>
        <taxon>Elsinoaceae</taxon>
        <taxon>Sphaceloma</taxon>
    </lineage>
</organism>
<comment type="caution">
    <text evidence="5">The sequence shown here is derived from an EMBL/GenBank/DDBJ whole genome shotgun (WGS) entry which is preliminary data.</text>
</comment>
<feature type="region of interest" description="Disordered" evidence="3">
    <location>
        <begin position="127"/>
        <end position="237"/>
    </location>
</feature>
<protein>
    <recommendedName>
        <fullName evidence="4">SET domain-containing protein</fullName>
    </recommendedName>
</protein>